<comment type="subcellular location">
    <subcellularLocation>
        <location evidence="3">Cytoplasm</location>
    </subcellularLocation>
</comment>
<evidence type="ECO:0000256" key="1">
    <source>
        <dbReference type="ARBA" id="ARBA00022598"/>
    </source>
</evidence>
<dbReference type="HAMAP" id="MF_01539">
    <property type="entry name" value="TmcAL"/>
    <property type="match status" value="1"/>
</dbReference>
<evidence type="ECO:0000256" key="2">
    <source>
        <dbReference type="ARBA" id="ARBA00022694"/>
    </source>
</evidence>
<name>S0KPL6_9ENTE</name>
<dbReference type="Proteomes" id="UP000014113">
    <property type="component" value="Unassembled WGS sequence"/>
</dbReference>
<dbReference type="NCBIfam" id="NF010191">
    <property type="entry name" value="PRK13670.1"/>
    <property type="match status" value="1"/>
</dbReference>
<dbReference type="PATRIC" id="fig|1121865.3.peg.840"/>
<keyword evidence="3" id="KW-0694">RNA-binding</keyword>
<feature type="binding site" evidence="3">
    <location>
        <position position="186"/>
    </location>
    <ligand>
        <name>ATP</name>
        <dbReference type="ChEBI" id="CHEBI:30616"/>
    </ligand>
</feature>
<evidence type="ECO:0000313" key="5">
    <source>
        <dbReference type="Proteomes" id="UP000014113"/>
    </source>
</evidence>
<dbReference type="STRING" id="1121865.OMW_00853"/>
<dbReference type="Gene3D" id="3.40.50.620">
    <property type="entry name" value="HUPs"/>
    <property type="match status" value="1"/>
</dbReference>
<comment type="function">
    <text evidence="3">Catalyzes the formation of N(4)-acetylcytidine (ac(4)C) at the wobble position of elongator tRNA(Met), using acetate and ATP as substrates. First activates an acetate ion to form acetyladenylate (Ac-AMP) and then transfers the acetyl group to tRNA to form ac(4)C34.</text>
</comment>
<dbReference type="PANTHER" id="PTHR37825:SF1">
    <property type="entry name" value="TRNA(MET) CYTIDINE ACETATE LIGASE"/>
    <property type="match status" value="1"/>
</dbReference>
<dbReference type="AlphaFoldDB" id="S0KPL6"/>
<accession>S0KPL6</accession>
<keyword evidence="1 3" id="KW-0436">Ligase</keyword>
<evidence type="ECO:0000256" key="3">
    <source>
        <dbReference type="HAMAP-Rule" id="MF_01539"/>
    </source>
</evidence>
<sequence length="395" mass="44945">MKACGMIVEYNPFHNGHLYHLKQSKQKSNADVMIAVMSGNFLQRGEPAIIDKWHRAKSALANGADLVIELPVEWSVQSADYFATGGLKLLHALGCEILCFGTDQVQAFDYQSLGQLLASRQEELNAIFQAIDDPKLTYAQKMMQVFSRFDSRLTFQPNQPNHILALAYAQANAKLKRPLTLLPIQRLQAAYHDETLPDLTQPKMLDIASASAIRKSFFAKQAIEDFLPDSSLVDLKEQAVNWEDYFPYLKYRILSSTIEELAQIYQMVDGLEYKLKQVITEVTSFAQLIQAIKSKRYTQVRLQRLLLYVLLNIQKAAMTKQHAQLSLHVLGFSEKGQEYLRQQKKVCQYPIITRMSQSAALKMPLLIKSDRIYQLAKPTIAEQNFGRLPIMPADL</sequence>
<dbReference type="GO" id="GO:0005524">
    <property type="term" value="F:ATP binding"/>
    <property type="evidence" value="ECO:0007669"/>
    <property type="project" value="UniProtKB-KW"/>
</dbReference>
<dbReference type="InterPro" id="IPR008513">
    <property type="entry name" value="tRNA(Met)_cyd_acetate_ligase"/>
</dbReference>
<keyword evidence="2 3" id="KW-0819">tRNA processing</keyword>
<dbReference type="InterPro" id="IPR014729">
    <property type="entry name" value="Rossmann-like_a/b/a_fold"/>
</dbReference>
<dbReference type="GO" id="GO:0000049">
    <property type="term" value="F:tRNA binding"/>
    <property type="evidence" value="ECO:0007669"/>
    <property type="project" value="UniProtKB-KW"/>
</dbReference>
<keyword evidence="3" id="KW-0820">tRNA-binding</keyword>
<dbReference type="RefSeq" id="WP_016183015.1">
    <property type="nucleotide sequence ID" value="NZ_JXKI01000009.1"/>
</dbReference>
<comment type="caution">
    <text evidence="3">Lacks conserved residue(s) required for the propagation of feature annotation.</text>
</comment>
<dbReference type="EMBL" id="ASWJ01000002">
    <property type="protein sequence ID" value="EOW87688.1"/>
    <property type="molecule type" value="Genomic_DNA"/>
</dbReference>
<keyword evidence="3" id="KW-0067">ATP-binding</keyword>
<dbReference type="eggNOG" id="COG1323">
    <property type="taxonomic scope" value="Bacteria"/>
</dbReference>
<comment type="similarity">
    <text evidence="3">Belongs to the TmcAL family.</text>
</comment>
<keyword evidence="3" id="KW-0547">Nucleotide-binding</keyword>
<keyword evidence="3" id="KW-0963">Cytoplasm</keyword>
<feature type="binding site" evidence="3">
    <location>
        <begin position="7"/>
        <end position="20"/>
    </location>
    <ligand>
        <name>ATP</name>
        <dbReference type="ChEBI" id="CHEBI:30616"/>
    </ligand>
</feature>
<dbReference type="EC" id="6.3.4.-" evidence="3"/>
<feature type="binding site" evidence="3">
    <location>
        <position position="161"/>
    </location>
    <ligand>
        <name>ATP</name>
        <dbReference type="ChEBI" id="CHEBI:30616"/>
    </ligand>
</feature>
<dbReference type="PANTHER" id="PTHR37825">
    <property type="entry name" value="TRNA(MET) CYTIDINE ACETATE LIGASE"/>
    <property type="match status" value="1"/>
</dbReference>
<dbReference type="OrthoDB" id="9769796at2"/>
<reference evidence="4 5" key="1">
    <citation type="submission" date="2013-03" db="EMBL/GenBank/DDBJ databases">
        <title>The Genome Sequence of Enterococcus columbae ATCC_51263 (PacBio/Illumina hybrid assembly).</title>
        <authorList>
            <consortium name="The Broad Institute Genomics Platform"/>
            <consortium name="The Broad Institute Genome Sequencing Center for Infectious Disease"/>
            <person name="Earl A."/>
            <person name="Russ C."/>
            <person name="Gilmore M."/>
            <person name="Surin D."/>
            <person name="Walker B."/>
            <person name="Young S."/>
            <person name="Zeng Q."/>
            <person name="Gargeya S."/>
            <person name="Fitzgerald M."/>
            <person name="Haas B."/>
            <person name="Abouelleil A."/>
            <person name="Allen A.W."/>
            <person name="Alvarado L."/>
            <person name="Arachchi H.M."/>
            <person name="Berlin A.M."/>
            <person name="Chapman S.B."/>
            <person name="Gainer-Dewar J."/>
            <person name="Goldberg J."/>
            <person name="Griggs A."/>
            <person name="Gujja S."/>
            <person name="Hansen M."/>
            <person name="Howarth C."/>
            <person name="Imamovic A."/>
            <person name="Ireland A."/>
            <person name="Larimer J."/>
            <person name="McCowan C."/>
            <person name="Murphy C."/>
            <person name="Pearson M."/>
            <person name="Poon T.W."/>
            <person name="Priest M."/>
            <person name="Roberts A."/>
            <person name="Saif S."/>
            <person name="Shea T."/>
            <person name="Sisk P."/>
            <person name="Sykes S."/>
            <person name="Wortman J."/>
            <person name="Nusbaum C."/>
            <person name="Birren B."/>
        </authorList>
    </citation>
    <scope>NUCLEOTIDE SEQUENCE [LARGE SCALE GENOMIC DNA]</scope>
    <source>
        <strain evidence="4 5">ATCC 51263</strain>
    </source>
</reference>
<evidence type="ECO:0000313" key="4">
    <source>
        <dbReference type="EMBL" id="EOW87688.1"/>
    </source>
</evidence>
<feature type="binding site" evidence="3">
    <location>
        <position position="101"/>
    </location>
    <ligand>
        <name>ATP</name>
        <dbReference type="ChEBI" id="CHEBI:30616"/>
    </ligand>
</feature>
<organism evidence="4 5">
    <name type="scientific">Enterococcus columbae DSM 7374 = ATCC 51263</name>
    <dbReference type="NCBI Taxonomy" id="1121865"/>
    <lineage>
        <taxon>Bacteria</taxon>
        <taxon>Bacillati</taxon>
        <taxon>Bacillota</taxon>
        <taxon>Bacilli</taxon>
        <taxon>Lactobacillales</taxon>
        <taxon>Enterococcaceae</taxon>
        <taxon>Enterococcus</taxon>
    </lineage>
</organism>
<comment type="catalytic activity">
    <reaction evidence="3">
        <text>cytidine(34) in elongator tRNA(Met) + acetate + ATP = N(4)-acetylcytidine(34) in elongator tRNA(Met) + AMP + diphosphate</text>
        <dbReference type="Rhea" id="RHEA:58144"/>
        <dbReference type="Rhea" id="RHEA-COMP:10693"/>
        <dbReference type="Rhea" id="RHEA-COMP:10694"/>
        <dbReference type="ChEBI" id="CHEBI:30089"/>
        <dbReference type="ChEBI" id="CHEBI:30616"/>
        <dbReference type="ChEBI" id="CHEBI:33019"/>
        <dbReference type="ChEBI" id="CHEBI:74900"/>
        <dbReference type="ChEBI" id="CHEBI:82748"/>
        <dbReference type="ChEBI" id="CHEBI:456215"/>
    </reaction>
</comment>
<proteinExistence type="inferred from homology"/>
<dbReference type="Pfam" id="PF05636">
    <property type="entry name" value="HIGH_NTase1"/>
    <property type="match status" value="1"/>
</dbReference>
<gene>
    <name evidence="3" type="primary">tmcAL</name>
    <name evidence="4" type="ORF">I568_00353</name>
</gene>
<comment type="caution">
    <text evidence="4">The sequence shown here is derived from an EMBL/GenBank/DDBJ whole genome shotgun (WGS) entry which is preliminary data.</text>
</comment>
<dbReference type="GO" id="GO:0005737">
    <property type="term" value="C:cytoplasm"/>
    <property type="evidence" value="ECO:0007669"/>
    <property type="project" value="UniProtKB-SubCell"/>
</dbReference>
<dbReference type="GO" id="GO:0006400">
    <property type="term" value="P:tRNA modification"/>
    <property type="evidence" value="ECO:0007669"/>
    <property type="project" value="UniProtKB-UniRule"/>
</dbReference>
<protein>
    <recommendedName>
        <fullName evidence="3">tRNA(Met) cytidine acetate ligase</fullName>
        <ecNumber evidence="3">6.3.4.-</ecNumber>
    </recommendedName>
</protein>
<dbReference type="GO" id="GO:0016879">
    <property type="term" value="F:ligase activity, forming carbon-nitrogen bonds"/>
    <property type="evidence" value="ECO:0007669"/>
    <property type="project" value="UniProtKB-UniRule"/>
</dbReference>
<dbReference type="SUPFAM" id="SSF52374">
    <property type="entry name" value="Nucleotidylyl transferase"/>
    <property type="match status" value="1"/>
</dbReference>
<keyword evidence="5" id="KW-1185">Reference proteome</keyword>